<gene>
    <name evidence="1" type="ORF">HNR30_001842</name>
</gene>
<dbReference type="Proteomes" id="UP000530928">
    <property type="component" value="Unassembled WGS sequence"/>
</dbReference>
<evidence type="ECO:0000313" key="2">
    <source>
        <dbReference type="Proteomes" id="UP000530928"/>
    </source>
</evidence>
<dbReference type="InterPro" id="IPR027417">
    <property type="entry name" value="P-loop_NTPase"/>
</dbReference>
<reference evidence="1 2" key="1">
    <citation type="submission" date="2020-07" db="EMBL/GenBank/DDBJ databases">
        <title>Genomic Encyclopedia of Type Strains, Phase IV (KMG-IV): sequencing the most valuable type-strain genomes for metagenomic binning, comparative biology and taxonomic classification.</title>
        <authorList>
            <person name="Goeker M."/>
        </authorList>
    </citation>
    <scope>NUCLEOTIDE SEQUENCE [LARGE SCALE GENOMIC DNA]</scope>
    <source>
        <strain evidence="1 2">DSM 45533</strain>
    </source>
</reference>
<sequence>MIVSHRFSTATMAGRNVVIEEGRLAEQGAHADLLASGGTCARLYTAQARAYAGA</sequence>
<accession>A0A7W0HPE6</accession>
<dbReference type="SUPFAM" id="SSF52540">
    <property type="entry name" value="P-loop containing nucleoside triphosphate hydrolases"/>
    <property type="match status" value="1"/>
</dbReference>
<name>A0A7W0HPE6_9ACTN</name>
<evidence type="ECO:0000313" key="1">
    <source>
        <dbReference type="EMBL" id="MBA2890501.1"/>
    </source>
</evidence>
<comment type="caution">
    <text evidence="1">The sequence shown here is derived from an EMBL/GenBank/DDBJ whole genome shotgun (WGS) entry which is preliminary data.</text>
</comment>
<protein>
    <submittedName>
        <fullName evidence="1">ABC-type multidrug transport system fused ATPase/permease subunit</fullName>
    </submittedName>
</protein>
<keyword evidence="2" id="KW-1185">Reference proteome</keyword>
<organism evidence="1 2">
    <name type="scientific">Nonomuraea soli</name>
    <dbReference type="NCBI Taxonomy" id="1032476"/>
    <lineage>
        <taxon>Bacteria</taxon>
        <taxon>Bacillati</taxon>
        <taxon>Actinomycetota</taxon>
        <taxon>Actinomycetes</taxon>
        <taxon>Streptosporangiales</taxon>
        <taxon>Streptosporangiaceae</taxon>
        <taxon>Nonomuraea</taxon>
    </lineage>
</organism>
<dbReference type="AlphaFoldDB" id="A0A7W0HPE6"/>
<dbReference type="RefSeq" id="WP_181609318.1">
    <property type="nucleotide sequence ID" value="NZ_BAABAM010000006.1"/>
</dbReference>
<proteinExistence type="predicted"/>
<dbReference type="Gene3D" id="3.40.50.300">
    <property type="entry name" value="P-loop containing nucleotide triphosphate hydrolases"/>
    <property type="match status" value="1"/>
</dbReference>
<dbReference type="EMBL" id="JACDUR010000002">
    <property type="protein sequence ID" value="MBA2890501.1"/>
    <property type="molecule type" value="Genomic_DNA"/>
</dbReference>